<dbReference type="InterPro" id="IPR025877">
    <property type="entry name" value="MobA-like_NTP_Trfase"/>
</dbReference>
<proteinExistence type="predicted"/>
<name>A4BI39_9GAMM</name>
<feature type="domain" description="MobA-like NTP transferase" evidence="2">
    <location>
        <begin position="21"/>
        <end position="126"/>
    </location>
</feature>
<evidence type="ECO:0000259" key="2">
    <source>
        <dbReference type="Pfam" id="PF12804"/>
    </source>
</evidence>
<dbReference type="Proteomes" id="UP000005953">
    <property type="component" value="Unassembled WGS sequence"/>
</dbReference>
<dbReference type="AlphaFoldDB" id="A4BI39"/>
<dbReference type="InterPro" id="IPR029044">
    <property type="entry name" value="Nucleotide-diphossugar_trans"/>
</dbReference>
<dbReference type="STRING" id="314283.MED297_14625"/>
<evidence type="ECO:0000256" key="1">
    <source>
        <dbReference type="ARBA" id="ARBA00022842"/>
    </source>
</evidence>
<gene>
    <name evidence="3" type="ORF">MED297_14625</name>
</gene>
<dbReference type="HOGENOM" id="CLU_055597_3_1_6"/>
<keyword evidence="4" id="KW-1185">Reference proteome</keyword>
<sequence>MGQNKAHLAMPDGEDLLSWQEQRLSAAGFPVYSRIPDQVTGFQGPLAGIHAALQAHPNVPDWLVLPVDMPRLSPEAMQLLIQAGQHQHQLCCFDASPLPVYLPAKPDLLSTLNRWLLSDDGPRSVSALIRSMQGQRIPAGGFTSELINLNTPAQWQAFITGAETV</sequence>
<accession>A4BI39</accession>
<reference evidence="3 4" key="1">
    <citation type="submission" date="2006-02" db="EMBL/GenBank/DDBJ databases">
        <authorList>
            <person name="Pinhassi J."/>
            <person name="Pedros-Alio C."/>
            <person name="Ferriera S."/>
            <person name="Johnson J."/>
            <person name="Kravitz S."/>
            <person name="Halpern A."/>
            <person name="Remington K."/>
            <person name="Beeson K."/>
            <person name="Tran B."/>
            <person name="Rogers Y.-H."/>
            <person name="Friedman R."/>
            <person name="Venter J.C."/>
        </authorList>
    </citation>
    <scope>NUCLEOTIDE SEQUENCE [LARGE SCALE GENOMIC DNA]</scope>
    <source>
        <strain evidence="3 4">MED297</strain>
    </source>
</reference>
<organism evidence="3 4">
    <name type="scientific">Reinekea blandensis MED297</name>
    <dbReference type="NCBI Taxonomy" id="314283"/>
    <lineage>
        <taxon>Bacteria</taxon>
        <taxon>Pseudomonadati</taxon>
        <taxon>Pseudomonadota</taxon>
        <taxon>Gammaproteobacteria</taxon>
        <taxon>Oceanospirillales</taxon>
        <taxon>Saccharospirillaceae</taxon>
        <taxon>Reinekea</taxon>
    </lineage>
</organism>
<keyword evidence="1" id="KW-0460">Magnesium</keyword>
<dbReference type="SUPFAM" id="SSF53448">
    <property type="entry name" value="Nucleotide-diphospho-sugar transferases"/>
    <property type="match status" value="1"/>
</dbReference>
<dbReference type="Gene3D" id="3.90.550.10">
    <property type="entry name" value="Spore Coat Polysaccharide Biosynthesis Protein SpsA, Chain A"/>
    <property type="match status" value="1"/>
</dbReference>
<dbReference type="GO" id="GO:0016779">
    <property type="term" value="F:nucleotidyltransferase activity"/>
    <property type="evidence" value="ECO:0007669"/>
    <property type="project" value="UniProtKB-ARBA"/>
</dbReference>
<protein>
    <recommendedName>
        <fullName evidence="2">MobA-like NTP transferase domain-containing protein</fullName>
    </recommendedName>
</protein>
<dbReference type="EMBL" id="AAOE01000024">
    <property type="protein sequence ID" value="EAR08182.1"/>
    <property type="molecule type" value="Genomic_DNA"/>
</dbReference>
<dbReference type="OrthoDB" id="9788394at2"/>
<comment type="caution">
    <text evidence="3">The sequence shown here is derived from an EMBL/GenBank/DDBJ whole genome shotgun (WGS) entry which is preliminary data.</text>
</comment>
<dbReference type="Pfam" id="PF12804">
    <property type="entry name" value="NTP_transf_3"/>
    <property type="match status" value="1"/>
</dbReference>
<evidence type="ECO:0000313" key="4">
    <source>
        <dbReference type="Proteomes" id="UP000005953"/>
    </source>
</evidence>
<evidence type="ECO:0000313" key="3">
    <source>
        <dbReference type="EMBL" id="EAR08182.1"/>
    </source>
</evidence>